<dbReference type="OrthoDB" id="9814458at2"/>
<accession>A0A3N5Y357</accession>
<proteinExistence type="inferred from homology"/>
<comment type="similarity">
    <text evidence="2 9">Belongs to the ABC-2 integral membrane protein family.</text>
</comment>
<keyword evidence="7 9" id="KW-1133">Transmembrane helix</keyword>
<keyword evidence="5" id="KW-0997">Cell inner membrane</keyword>
<dbReference type="GO" id="GO:0140359">
    <property type="term" value="F:ABC-type transporter activity"/>
    <property type="evidence" value="ECO:0007669"/>
    <property type="project" value="InterPro"/>
</dbReference>
<keyword evidence="8 9" id="KW-0472">Membrane</keyword>
<feature type="transmembrane region" description="Helical" evidence="9">
    <location>
        <begin position="148"/>
        <end position="173"/>
    </location>
</feature>
<feature type="transmembrane region" description="Helical" evidence="9">
    <location>
        <begin position="235"/>
        <end position="255"/>
    </location>
</feature>
<dbReference type="EMBL" id="RPOK01000001">
    <property type="protein sequence ID" value="RPJ68292.1"/>
    <property type="molecule type" value="Genomic_DNA"/>
</dbReference>
<evidence type="ECO:0000256" key="6">
    <source>
        <dbReference type="ARBA" id="ARBA00022692"/>
    </source>
</evidence>
<dbReference type="InterPro" id="IPR047817">
    <property type="entry name" value="ABC2_TM_bact-type"/>
</dbReference>
<evidence type="ECO:0000256" key="1">
    <source>
        <dbReference type="ARBA" id="ARBA00004429"/>
    </source>
</evidence>
<evidence type="ECO:0000256" key="7">
    <source>
        <dbReference type="ARBA" id="ARBA00022989"/>
    </source>
</evidence>
<dbReference type="RefSeq" id="WP_124026293.1">
    <property type="nucleotide sequence ID" value="NZ_JBHRSN010000005.1"/>
</dbReference>
<reference evidence="11 12" key="1">
    <citation type="submission" date="2018-11" db="EMBL/GenBank/DDBJ databases">
        <authorList>
            <person name="Ye M.-Q."/>
            <person name="Du Z.-J."/>
        </authorList>
    </citation>
    <scope>NUCLEOTIDE SEQUENCE [LARGE SCALE GENOMIC DNA]</scope>
    <source>
        <strain evidence="11 12">U0105</strain>
    </source>
</reference>
<dbReference type="InterPro" id="IPR000412">
    <property type="entry name" value="ABC_2_transport"/>
</dbReference>
<feature type="transmembrane region" description="Helical" evidence="9">
    <location>
        <begin position="107"/>
        <end position="136"/>
    </location>
</feature>
<dbReference type="PRINTS" id="PR00164">
    <property type="entry name" value="ABC2TRNSPORT"/>
</dbReference>
<dbReference type="PROSITE" id="PS51012">
    <property type="entry name" value="ABC_TM2"/>
    <property type="match status" value="1"/>
</dbReference>
<gene>
    <name evidence="11" type="ORF">DRW07_02475</name>
</gene>
<dbReference type="PANTHER" id="PTHR30413:SF8">
    <property type="entry name" value="TRANSPORT PERMEASE PROTEIN"/>
    <property type="match status" value="1"/>
</dbReference>
<name>A0A3N5Y357_9ALTE</name>
<comment type="caution">
    <text evidence="11">The sequence shown here is derived from an EMBL/GenBank/DDBJ whole genome shotgun (WGS) entry which is preliminary data.</text>
</comment>
<dbReference type="GO" id="GO:0015920">
    <property type="term" value="P:lipopolysaccharide transport"/>
    <property type="evidence" value="ECO:0007669"/>
    <property type="project" value="TreeGrafter"/>
</dbReference>
<feature type="transmembrane region" description="Helical" evidence="9">
    <location>
        <begin position="185"/>
        <end position="201"/>
    </location>
</feature>
<evidence type="ECO:0000256" key="9">
    <source>
        <dbReference type="RuleBase" id="RU361157"/>
    </source>
</evidence>
<keyword evidence="6 9" id="KW-0812">Transmembrane</keyword>
<dbReference type="PIRSF" id="PIRSF006648">
    <property type="entry name" value="DrrB"/>
    <property type="match status" value="1"/>
</dbReference>
<dbReference type="Pfam" id="PF01061">
    <property type="entry name" value="ABC2_membrane"/>
    <property type="match status" value="1"/>
</dbReference>
<keyword evidence="4 9" id="KW-1003">Cell membrane</keyword>
<evidence type="ECO:0000256" key="8">
    <source>
        <dbReference type="ARBA" id="ARBA00023136"/>
    </source>
</evidence>
<dbReference type="GO" id="GO:0043190">
    <property type="term" value="C:ATP-binding cassette (ABC) transporter complex"/>
    <property type="evidence" value="ECO:0007669"/>
    <property type="project" value="InterPro"/>
</dbReference>
<comment type="subcellular location">
    <subcellularLocation>
        <location evidence="1 9">Cell inner membrane</location>
        <topology evidence="1 9">Multi-pass membrane protein</topology>
    </subcellularLocation>
</comment>
<evidence type="ECO:0000256" key="2">
    <source>
        <dbReference type="ARBA" id="ARBA00007783"/>
    </source>
</evidence>
<evidence type="ECO:0000256" key="3">
    <source>
        <dbReference type="ARBA" id="ARBA00022448"/>
    </source>
</evidence>
<keyword evidence="12" id="KW-1185">Reference proteome</keyword>
<evidence type="ECO:0000256" key="5">
    <source>
        <dbReference type="ARBA" id="ARBA00022519"/>
    </source>
</evidence>
<feature type="transmembrane region" description="Helical" evidence="9">
    <location>
        <begin position="66"/>
        <end position="86"/>
    </location>
</feature>
<sequence length="263" mass="29807">MSTVTQHKRNRLEIWRDVIFALFTREIRTGFNDKFGLSWAIVNPVVFIVVLSFIRGILNGPYTHTLPTFLFMSVGILFIQSFLKTLQTCATSVRRNKALYAFRQVQPISAVIASALFEILAKIFTASAIVAIMYFLGLELQMDNGLLFIASFFLLFLLAAALGLLFGIIELFVREIGKVREMASRPLFFISASFFSLQDIPREFWPYLNWNPILHAIELTRYSLMPSYGLEGVSLGYLAGSVLVTLFAALAVYFISWKQAISR</sequence>
<feature type="transmembrane region" description="Helical" evidence="9">
    <location>
        <begin position="35"/>
        <end position="54"/>
    </location>
</feature>
<evidence type="ECO:0000313" key="11">
    <source>
        <dbReference type="EMBL" id="RPJ68292.1"/>
    </source>
</evidence>
<keyword evidence="3 9" id="KW-0813">Transport</keyword>
<dbReference type="Proteomes" id="UP000275281">
    <property type="component" value="Unassembled WGS sequence"/>
</dbReference>
<evidence type="ECO:0000256" key="4">
    <source>
        <dbReference type="ARBA" id="ARBA00022475"/>
    </source>
</evidence>
<dbReference type="InterPro" id="IPR013525">
    <property type="entry name" value="ABC2_TM"/>
</dbReference>
<dbReference type="PANTHER" id="PTHR30413">
    <property type="entry name" value="INNER MEMBRANE TRANSPORT PERMEASE"/>
    <property type="match status" value="1"/>
</dbReference>
<dbReference type="AlphaFoldDB" id="A0A3N5Y357"/>
<evidence type="ECO:0000313" key="12">
    <source>
        <dbReference type="Proteomes" id="UP000275281"/>
    </source>
</evidence>
<organism evidence="11 12">
    <name type="scientific">Alteromonas sediminis</name>
    <dbReference type="NCBI Taxonomy" id="2259342"/>
    <lineage>
        <taxon>Bacteria</taxon>
        <taxon>Pseudomonadati</taxon>
        <taxon>Pseudomonadota</taxon>
        <taxon>Gammaproteobacteria</taxon>
        <taxon>Alteromonadales</taxon>
        <taxon>Alteromonadaceae</taxon>
        <taxon>Alteromonas/Salinimonas group</taxon>
        <taxon>Alteromonas</taxon>
    </lineage>
</organism>
<evidence type="ECO:0000259" key="10">
    <source>
        <dbReference type="PROSITE" id="PS51012"/>
    </source>
</evidence>
<feature type="domain" description="ABC transmembrane type-2" evidence="10">
    <location>
        <begin position="35"/>
        <end position="256"/>
    </location>
</feature>
<protein>
    <recommendedName>
        <fullName evidence="9">Transport permease protein</fullName>
    </recommendedName>
</protein>